<evidence type="ECO:0000313" key="14">
    <source>
        <dbReference type="EMBL" id="BBI01041.1"/>
    </source>
</evidence>
<dbReference type="InterPro" id="IPR042101">
    <property type="entry name" value="SRP54_N_sf"/>
</dbReference>
<dbReference type="InterPro" id="IPR003593">
    <property type="entry name" value="AAA+_ATPase"/>
</dbReference>
<keyword evidence="15" id="KW-1185">Reference proteome</keyword>
<dbReference type="GO" id="GO:0003924">
    <property type="term" value="F:GTPase activity"/>
    <property type="evidence" value="ECO:0007669"/>
    <property type="project" value="UniProtKB-UniRule"/>
</dbReference>
<dbReference type="CDD" id="cd17874">
    <property type="entry name" value="FtsY"/>
    <property type="match status" value="1"/>
</dbReference>
<evidence type="ECO:0000256" key="5">
    <source>
        <dbReference type="ARBA" id="ARBA00023134"/>
    </source>
</evidence>
<dbReference type="Pfam" id="PF02881">
    <property type="entry name" value="SRP54_N"/>
    <property type="match status" value="1"/>
</dbReference>
<dbReference type="AlphaFoldDB" id="A0A455T9N8"/>
<feature type="domain" description="AAA+ ATPase" evidence="11">
    <location>
        <begin position="172"/>
        <end position="352"/>
    </location>
</feature>
<feature type="binding site" evidence="10">
    <location>
        <begin position="262"/>
        <end position="266"/>
    </location>
    <ligand>
        <name>GTP</name>
        <dbReference type="ChEBI" id="CHEBI:37565"/>
    </ligand>
</feature>
<dbReference type="InterPro" id="IPR036225">
    <property type="entry name" value="SRP/SRP_N"/>
</dbReference>
<dbReference type="InterPro" id="IPR004390">
    <property type="entry name" value="SR_rcpt_FtsY"/>
</dbReference>
<dbReference type="GO" id="GO:0005047">
    <property type="term" value="F:signal recognition particle binding"/>
    <property type="evidence" value="ECO:0007669"/>
    <property type="project" value="TreeGrafter"/>
</dbReference>
<feature type="binding site" evidence="10">
    <location>
        <begin position="180"/>
        <end position="187"/>
    </location>
    <ligand>
        <name>GTP</name>
        <dbReference type="ChEBI" id="CHEBI:37565"/>
    </ligand>
</feature>
<dbReference type="EMBL" id="AP019379">
    <property type="protein sequence ID" value="BBI01041.1"/>
    <property type="molecule type" value="Genomic_DNA"/>
</dbReference>
<dbReference type="SMART" id="SM00963">
    <property type="entry name" value="SRP54_N"/>
    <property type="match status" value="1"/>
</dbReference>
<dbReference type="GO" id="GO:0006614">
    <property type="term" value="P:SRP-dependent cotranslational protein targeting to membrane"/>
    <property type="evidence" value="ECO:0007669"/>
    <property type="project" value="InterPro"/>
</dbReference>
<protein>
    <recommendedName>
        <fullName evidence="10">Signal recognition particle receptor FtsY</fullName>
        <shortName evidence="10">SRP receptor</shortName>
        <ecNumber evidence="10">3.6.5.4</ecNumber>
    </recommendedName>
</protein>
<dbReference type="GO" id="GO:0005737">
    <property type="term" value="C:cytoplasm"/>
    <property type="evidence" value="ECO:0007669"/>
    <property type="project" value="UniProtKB-SubCell"/>
</dbReference>
<evidence type="ECO:0000256" key="7">
    <source>
        <dbReference type="ARBA" id="ARBA00023170"/>
    </source>
</evidence>
<feature type="binding site" evidence="10">
    <location>
        <begin position="326"/>
        <end position="329"/>
    </location>
    <ligand>
        <name>GTP</name>
        <dbReference type="ChEBI" id="CHEBI:37565"/>
    </ligand>
</feature>
<comment type="subunit">
    <text evidence="10">Part of the signal recognition particle protein translocation system, which is composed of SRP and FtsY. SRP is a ribonucleoprotein composed of Ffh and a 4.5S RNA molecule.</text>
</comment>
<accession>A0A455T9N8</accession>
<dbReference type="HAMAP" id="MF_00920">
    <property type="entry name" value="FtsY"/>
    <property type="match status" value="1"/>
</dbReference>
<dbReference type="FunFam" id="3.40.50.300:FF:000053">
    <property type="entry name" value="Signal recognition particle receptor FtsY"/>
    <property type="match status" value="1"/>
</dbReference>
<proteinExistence type="inferred from homology"/>
<evidence type="ECO:0000256" key="8">
    <source>
        <dbReference type="ARBA" id="ARBA00048027"/>
    </source>
</evidence>
<dbReference type="RefSeq" id="WP_158344482.1">
    <property type="nucleotide sequence ID" value="NZ_AP019379.1"/>
</dbReference>
<dbReference type="SMART" id="SM00382">
    <property type="entry name" value="AAA"/>
    <property type="match status" value="1"/>
</dbReference>
<dbReference type="OrthoDB" id="9804720at2"/>
<dbReference type="InterPro" id="IPR013822">
    <property type="entry name" value="Signal_recog_particl_SRP54_hlx"/>
</dbReference>
<evidence type="ECO:0000256" key="2">
    <source>
        <dbReference type="ARBA" id="ARBA00022490"/>
    </source>
</evidence>
<evidence type="ECO:0000256" key="1">
    <source>
        <dbReference type="ARBA" id="ARBA00022475"/>
    </source>
</evidence>
<dbReference type="InterPro" id="IPR027417">
    <property type="entry name" value="P-loop_NTPase"/>
</dbReference>
<keyword evidence="4 10" id="KW-0378">Hydrolase</keyword>
<dbReference type="Pfam" id="PF00448">
    <property type="entry name" value="SRP54"/>
    <property type="match status" value="1"/>
</dbReference>
<feature type="domain" description="SRP54-type proteins GTP-binding" evidence="12">
    <location>
        <begin position="173"/>
        <end position="374"/>
    </location>
</feature>
<name>A0A455T9N8_9GAMM</name>
<keyword evidence="3 10" id="KW-0547">Nucleotide-binding</keyword>
<dbReference type="EC" id="3.6.5.4" evidence="10"/>
<sequence>MSNFKKLSLFSIFKSKNKNNKDRSKITTQKLNDQLINHANANNFENNSKINDKKTFTQVQNLDKLQYNNINKKNFFNKLKVQLSKTRKIINFGINYIFSKKKIDHSVFETIEELLLTSDVGIHTTTKIMQYLTKEVYCNNIQEINPIYLMLKKKMYKFLKTVEIPLQINTYNPFIILVVGVNGAGKTTTIGKLAMKYKEEGKSVMLAAGDTFRAGAIEQLCLWGKDTKVPVVTQHFGADPASVIFDTIQSAQSKKIDIVIADTSGRLQNKEPLMNELKKIVKVTKKLNATGPHEIMLVIDGSSGQNVIRQIKLFNKFLKITGIVITKLDGTAKGGILFAIADMFSIPIRYIGVGEKKHDLYNFSSTEFVDALFLNNHIK</sequence>
<dbReference type="SUPFAM" id="SSF47364">
    <property type="entry name" value="Domain of the SRP/SRP receptor G-proteins"/>
    <property type="match status" value="1"/>
</dbReference>
<dbReference type="GO" id="GO:0005886">
    <property type="term" value="C:plasma membrane"/>
    <property type="evidence" value="ECO:0007669"/>
    <property type="project" value="UniProtKB-SubCell"/>
</dbReference>
<keyword evidence="7 10" id="KW-0675">Receptor</keyword>
<dbReference type="Gene3D" id="3.40.50.300">
    <property type="entry name" value="P-loop containing nucleotide triphosphate hydrolases"/>
    <property type="match status" value="1"/>
</dbReference>
<evidence type="ECO:0000256" key="3">
    <source>
        <dbReference type="ARBA" id="ARBA00022741"/>
    </source>
</evidence>
<evidence type="ECO:0000256" key="9">
    <source>
        <dbReference type="ARBA" id="ARBA00053570"/>
    </source>
</evidence>
<keyword evidence="6 10" id="KW-0472">Membrane</keyword>
<dbReference type="SUPFAM" id="SSF52540">
    <property type="entry name" value="P-loop containing nucleoside triphosphate hydrolases"/>
    <property type="match status" value="1"/>
</dbReference>
<keyword evidence="2 10" id="KW-0963">Cytoplasm</keyword>
<gene>
    <name evidence="10 14" type="primary">ftsY</name>
    <name evidence="14" type="ORF">BUCNMO_022</name>
</gene>
<evidence type="ECO:0000256" key="10">
    <source>
        <dbReference type="HAMAP-Rule" id="MF_00920"/>
    </source>
</evidence>
<reference evidence="14 15" key="1">
    <citation type="journal article" date="2019" name="Proc. Natl. Acad. Sci. U.S.A.">
        <title>Exaggeration and cooption of innate immunity for social defense.</title>
        <authorList>
            <person name="Kutsukake M."/>
            <person name="Moriyama M."/>
            <person name="Shigenobu S."/>
            <person name="Meng X.-Y."/>
            <person name="Nikoh N."/>
            <person name="Noda C."/>
            <person name="Kobayashi S."/>
            <person name="Fukatsu T."/>
        </authorList>
    </citation>
    <scope>NUCLEOTIDE SEQUENCE [LARGE SCALE GENOMIC DNA]</scope>
    <source>
        <strain evidence="14 15">Nmo</strain>
    </source>
</reference>
<dbReference type="Gene3D" id="1.20.120.140">
    <property type="entry name" value="Signal recognition particle SRP54, nucleotide-binding domain"/>
    <property type="match status" value="1"/>
</dbReference>
<feature type="domain" description="Signal recognition particle SRP54 helical bundle" evidence="13">
    <location>
        <begin position="79"/>
        <end position="159"/>
    </location>
</feature>
<keyword evidence="5 10" id="KW-0342">GTP-binding</keyword>
<dbReference type="NCBIfam" id="TIGR00064">
    <property type="entry name" value="ftsY"/>
    <property type="match status" value="1"/>
</dbReference>
<comment type="catalytic activity">
    <reaction evidence="8 10">
        <text>GTP + H2O = GDP + phosphate + H(+)</text>
        <dbReference type="Rhea" id="RHEA:19669"/>
        <dbReference type="ChEBI" id="CHEBI:15377"/>
        <dbReference type="ChEBI" id="CHEBI:15378"/>
        <dbReference type="ChEBI" id="CHEBI:37565"/>
        <dbReference type="ChEBI" id="CHEBI:43474"/>
        <dbReference type="ChEBI" id="CHEBI:58189"/>
        <dbReference type="EC" id="3.6.5.4"/>
    </reaction>
</comment>
<evidence type="ECO:0000313" key="15">
    <source>
        <dbReference type="Proteomes" id="UP000317544"/>
    </source>
</evidence>
<dbReference type="InterPro" id="IPR000897">
    <property type="entry name" value="SRP54_GTPase_dom"/>
</dbReference>
<organism evidence="14 15">
    <name type="scientific">Buchnera aphidicola</name>
    <name type="common">Nipponaphis monzeni</name>
    <dbReference type="NCBI Taxonomy" id="2495405"/>
    <lineage>
        <taxon>Bacteria</taxon>
        <taxon>Pseudomonadati</taxon>
        <taxon>Pseudomonadota</taxon>
        <taxon>Gammaproteobacteria</taxon>
        <taxon>Enterobacterales</taxon>
        <taxon>Erwiniaceae</taxon>
        <taxon>Buchnera</taxon>
    </lineage>
</organism>
<evidence type="ECO:0000259" key="11">
    <source>
        <dbReference type="SMART" id="SM00382"/>
    </source>
</evidence>
<comment type="similarity">
    <text evidence="10">Belongs to the GTP-binding SRP family. FtsY subfamily.</text>
</comment>
<dbReference type="PANTHER" id="PTHR43134:SF1">
    <property type="entry name" value="SIGNAL RECOGNITION PARTICLE RECEPTOR SUBUNIT ALPHA"/>
    <property type="match status" value="1"/>
</dbReference>
<comment type="function">
    <text evidence="9 10">Involved in targeting and insertion of nascent membrane proteins into the cytoplasmic membrane. Acts as a receptor for the complex formed by the signal recognition particle (SRP) and the ribosome-nascent chain (RNC). Interaction with SRP-RNC leads to the transfer of the RNC complex to the Sec translocase for insertion into the membrane, the hydrolysis of GTP by both Ffh and FtsY, and the dissociation of the SRP-FtsY complex into the individual components.</text>
</comment>
<dbReference type="GO" id="GO:0005525">
    <property type="term" value="F:GTP binding"/>
    <property type="evidence" value="ECO:0007669"/>
    <property type="project" value="UniProtKB-UniRule"/>
</dbReference>
<evidence type="ECO:0000256" key="6">
    <source>
        <dbReference type="ARBA" id="ARBA00023136"/>
    </source>
</evidence>
<dbReference type="Proteomes" id="UP000317544">
    <property type="component" value="Chromosome"/>
</dbReference>
<evidence type="ECO:0000259" key="12">
    <source>
        <dbReference type="SMART" id="SM00962"/>
    </source>
</evidence>
<keyword evidence="1 10" id="KW-1003">Cell membrane</keyword>
<evidence type="ECO:0000256" key="4">
    <source>
        <dbReference type="ARBA" id="ARBA00022801"/>
    </source>
</evidence>
<evidence type="ECO:0000259" key="13">
    <source>
        <dbReference type="SMART" id="SM00963"/>
    </source>
</evidence>
<comment type="subcellular location">
    <subcellularLocation>
        <location evidence="10">Cell membrane</location>
        <topology evidence="10">Peripheral membrane protein</topology>
        <orientation evidence="10">Cytoplasmic side</orientation>
    </subcellularLocation>
    <subcellularLocation>
        <location evidence="10">Cytoplasm</location>
    </subcellularLocation>
</comment>
<dbReference type="SMART" id="SM00962">
    <property type="entry name" value="SRP54"/>
    <property type="match status" value="1"/>
</dbReference>
<dbReference type="PANTHER" id="PTHR43134">
    <property type="entry name" value="SIGNAL RECOGNITION PARTICLE RECEPTOR SUBUNIT ALPHA"/>
    <property type="match status" value="1"/>
</dbReference>
<dbReference type="FunFam" id="1.20.120.140:FF:000002">
    <property type="entry name" value="Signal recognition particle receptor FtsY"/>
    <property type="match status" value="1"/>
</dbReference>